<dbReference type="PANTHER" id="PTHR21192:SF2">
    <property type="entry name" value="NADH DEHYDROGENASE [UBIQUINONE] 1 ALPHA SUBCOMPLEX ASSEMBLY FACTOR 3"/>
    <property type="match status" value="1"/>
</dbReference>
<dbReference type="Proteomes" id="UP000054051">
    <property type="component" value="Unassembled WGS sequence"/>
</dbReference>
<evidence type="ECO:0000313" key="2">
    <source>
        <dbReference type="Proteomes" id="UP000054051"/>
    </source>
</evidence>
<protein>
    <recommendedName>
        <fullName evidence="3">Xcc1710-like domain-containing protein</fullName>
    </recommendedName>
</protein>
<organism evidence="1 2">
    <name type="scientific">Candidatus Glomeribacter gigasporarum BEG34</name>
    <dbReference type="NCBI Taxonomy" id="1070319"/>
    <lineage>
        <taxon>Bacteria</taxon>
        <taxon>Pseudomonadati</taxon>
        <taxon>Pseudomonadota</taxon>
        <taxon>Betaproteobacteria</taxon>
        <taxon>Burkholderiales</taxon>
        <taxon>Burkholderiaceae</taxon>
        <taxon>Candidatus Glomeribacter</taxon>
    </lineage>
</organism>
<evidence type="ECO:0008006" key="3">
    <source>
        <dbReference type="Google" id="ProtNLM"/>
    </source>
</evidence>
<dbReference type="EMBL" id="CAFB01000034">
    <property type="protein sequence ID" value="CCD28777.1"/>
    <property type="molecule type" value="Genomic_DNA"/>
</dbReference>
<reference evidence="1 2" key="1">
    <citation type="submission" date="2011-08" db="EMBL/GenBank/DDBJ databases">
        <title>The genome of the obligate endobacterium of an arbuscular mycorrhizal fungus reveals an interphylum network of nutritional interactions.</title>
        <authorList>
            <person name="Ghignone S."/>
            <person name="Salvioli A."/>
            <person name="Anca I."/>
            <person name="Lumini E."/>
            <person name="Ortu G."/>
            <person name="Petiti L."/>
            <person name="Cruveiller S."/>
            <person name="Bianciotto V."/>
            <person name="Piffanelli P."/>
            <person name="Lanfranco L."/>
            <person name="Bonfante P."/>
        </authorList>
    </citation>
    <scope>NUCLEOTIDE SEQUENCE [LARGE SCALE GENOMIC DNA]</scope>
    <source>
        <strain evidence="1 2">BEG34</strain>
    </source>
</reference>
<dbReference type="PANTHER" id="PTHR21192">
    <property type="entry name" value="NUCLEAR PROTEIN E3-3"/>
    <property type="match status" value="1"/>
</dbReference>
<dbReference type="Gene3D" id="3.40.1230.10">
    <property type="entry name" value="MTH938-like"/>
    <property type="match status" value="1"/>
</dbReference>
<dbReference type="OrthoDB" id="9800373at2"/>
<dbReference type="CDD" id="cd05560">
    <property type="entry name" value="Xcc1710_like"/>
    <property type="match status" value="1"/>
</dbReference>
<evidence type="ECO:0000313" key="1">
    <source>
        <dbReference type="EMBL" id="CCD28777.1"/>
    </source>
</evidence>
<gene>
    <name evidence="1" type="ORF">CAGGBEG34_180083</name>
</gene>
<proteinExistence type="predicted"/>
<dbReference type="InterPro" id="IPR007523">
    <property type="entry name" value="NDUFAF3/AAMDC"/>
</dbReference>
<keyword evidence="2" id="KW-1185">Reference proteome</keyword>
<sequence length="131" mass="14054">MKLQPDNSGAHQGITAYGSAFVEVNGIRYTHSIIVMPEGPVRAWPAPSFAALTHACFQDLIQTLSGSAMIELLLFGSGARLRFPSPQLMTPFVERNIALETMDSHAACRTYNILAAEGRRVAAALLVGPDA</sequence>
<dbReference type="RefSeq" id="WP_006682054.1">
    <property type="nucleotide sequence ID" value="NZ_CAFB01000034.1"/>
</dbReference>
<dbReference type="STRING" id="1070319.CAGGBEG34_180083"/>
<dbReference type="InterPro" id="IPR036748">
    <property type="entry name" value="MTH938-like_sf"/>
</dbReference>
<dbReference type="SUPFAM" id="SSF64076">
    <property type="entry name" value="MTH938-like"/>
    <property type="match status" value="1"/>
</dbReference>
<dbReference type="eggNOG" id="COG3737">
    <property type="taxonomic scope" value="Bacteria"/>
</dbReference>
<dbReference type="Pfam" id="PF04430">
    <property type="entry name" value="DUF498"/>
    <property type="match status" value="1"/>
</dbReference>
<name>G2J7N2_9BURK</name>
<accession>G2J7N2</accession>
<dbReference type="AlphaFoldDB" id="G2J7N2"/>
<comment type="caution">
    <text evidence="1">The sequence shown here is derived from an EMBL/GenBank/DDBJ whole genome shotgun (WGS) entry which is preliminary data.</text>
</comment>